<feature type="region of interest" description="Disordered" evidence="2">
    <location>
        <begin position="220"/>
        <end position="249"/>
    </location>
</feature>
<keyword evidence="4" id="KW-1185">Reference proteome</keyword>
<reference evidence="3" key="1">
    <citation type="submission" date="2023-08" db="EMBL/GenBank/DDBJ databases">
        <authorList>
            <person name="Audoor S."/>
            <person name="Bilcke G."/>
        </authorList>
    </citation>
    <scope>NUCLEOTIDE SEQUENCE</scope>
</reference>
<proteinExistence type="predicted"/>
<accession>A0AAD2G126</accession>
<feature type="coiled-coil region" evidence="1">
    <location>
        <begin position="584"/>
        <end position="699"/>
    </location>
</feature>
<feature type="compositionally biased region" description="Basic and acidic residues" evidence="2">
    <location>
        <begin position="220"/>
        <end position="237"/>
    </location>
</feature>
<keyword evidence="1" id="KW-0175">Coiled coil</keyword>
<dbReference type="Proteomes" id="UP001295423">
    <property type="component" value="Unassembled WGS sequence"/>
</dbReference>
<comment type="caution">
    <text evidence="3">The sequence shown here is derived from an EMBL/GenBank/DDBJ whole genome shotgun (WGS) entry which is preliminary data.</text>
</comment>
<evidence type="ECO:0000256" key="1">
    <source>
        <dbReference type="SAM" id="Coils"/>
    </source>
</evidence>
<sequence length="733" mass="82112">MDLVDVVGLAKNAKNLAKQTVNNSAAENRQFFTSTVEHAANKGVKVMGKTQAGQTILDGGKFLEKTANKGVKIVGKTQLGGVVLDGGKFVGGAAMVVGGTLTDTLTDGAGFVGGAVLGGADLLGKTAMMGTELLGEGINLLMGEDDASAFFHEKPEELEGYDNDFDQMLPERFQDPEKEKEVRPSMKVEWDEVSWTHMDGGPRGHSLAVVVDKTVSQRKLEIKEERENNGGKANKYESDEESSVESDKTEDIYFTDAEIRAKEKAEKRERKRLRKERKRMSKLARAEADTKAAAAKMKEDENFEALGKSYNFLSASERGEFNADGSLRVDGANEAEVTGGAPIQSLELPSNSGHMDGIQMKMRSKGLWGKLRQNVAQRAIVKTFQSNVKQNNDFFDAFDDLDAVDEMGDDPMGAATAMLNNEHDNEKDKVENLRKQLDEYEANLEKERKEVEEERKRIAAEKKELETQFKFESGRNEKLTKQTHDLKKELGEELEKKNEFKLQRELEELRAENEVLQEQVERHDSILRSLHREKAIREKREKRKQLYGGNNPHSSGATVQTFRSSGTGTVQFDDEATIVTYVAKSRRSSNIKVMEENLEEMNDELEARQKVVEMQVMELENLQKQLKEAEDRSGLKPLKNEFLELQKQKEEILQKSEEEKAELTQTLEDKKELAAKHAAELSRLKLDQTKKELKAAQEVEPPAEKGGLFSMLWGDTPKDEISDADVALSKLGL</sequence>
<evidence type="ECO:0000256" key="2">
    <source>
        <dbReference type="SAM" id="MobiDB-lite"/>
    </source>
</evidence>
<evidence type="ECO:0000313" key="3">
    <source>
        <dbReference type="EMBL" id="CAJ1959483.1"/>
    </source>
</evidence>
<protein>
    <submittedName>
        <fullName evidence="3">Uncharacterized protein</fullName>
    </submittedName>
</protein>
<organism evidence="3 4">
    <name type="scientific">Cylindrotheca closterium</name>
    <dbReference type="NCBI Taxonomy" id="2856"/>
    <lineage>
        <taxon>Eukaryota</taxon>
        <taxon>Sar</taxon>
        <taxon>Stramenopiles</taxon>
        <taxon>Ochrophyta</taxon>
        <taxon>Bacillariophyta</taxon>
        <taxon>Bacillariophyceae</taxon>
        <taxon>Bacillariophycidae</taxon>
        <taxon>Bacillariales</taxon>
        <taxon>Bacillariaceae</taxon>
        <taxon>Cylindrotheca</taxon>
    </lineage>
</organism>
<feature type="region of interest" description="Disordered" evidence="2">
    <location>
        <begin position="264"/>
        <end position="289"/>
    </location>
</feature>
<feature type="compositionally biased region" description="Basic residues" evidence="2">
    <location>
        <begin position="269"/>
        <end position="282"/>
    </location>
</feature>
<feature type="compositionally biased region" description="Polar residues" evidence="2">
    <location>
        <begin position="551"/>
        <end position="560"/>
    </location>
</feature>
<gene>
    <name evidence="3" type="ORF">CYCCA115_LOCUS17904</name>
</gene>
<name>A0AAD2G126_9STRA</name>
<evidence type="ECO:0000313" key="4">
    <source>
        <dbReference type="Proteomes" id="UP001295423"/>
    </source>
</evidence>
<dbReference type="EMBL" id="CAKOGP040002003">
    <property type="protein sequence ID" value="CAJ1959483.1"/>
    <property type="molecule type" value="Genomic_DNA"/>
</dbReference>
<dbReference type="AlphaFoldDB" id="A0AAD2G126"/>
<feature type="coiled-coil region" evidence="1">
    <location>
        <begin position="416"/>
        <end position="533"/>
    </location>
</feature>
<feature type="region of interest" description="Disordered" evidence="2">
    <location>
        <begin position="540"/>
        <end position="560"/>
    </location>
</feature>